<evidence type="ECO:0000256" key="3">
    <source>
        <dbReference type="ARBA" id="ARBA00022801"/>
    </source>
</evidence>
<comment type="similarity">
    <text evidence="1">Belongs to the acyl coenzyme A hydrolase family.</text>
</comment>
<evidence type="ECO:0000256" key="1">
    <source>
        <dbReference type="ARBA" id="ARBA00010458"/>
    </source>
</evidence>
<gene>
    <name evidence="5" type="ORF">CTOB1V02_LOCUS5013</name>
</gene>
<dbReference type="PANTHER" id="PTHR12655:SF0">
    <property type="entry name" value="ACYL-COENZYME A THIOESTERASE 9, MITOCHONDRIAL"/>
    <property type="match status" value="1"/>
</dbReference>
<dbReference type="PANTHER" id="PTHR12655">
    <property type="entry name" value="ACYL-COA THIOESTERASE"/>
    <property type="match status" value="1"/>
</dbReference>
<protein>
    <submittedName>
        <fullName evidence="5">Uncharacterized protein</fullName>
    </submittedName>
</protein>
<evidence type="ECO:0000256" key="2">
    <source>
        <dbReference type="ARBA" id="ARBA00022737"/>
    </source>
</evidence>
<dbReference type="AlphaFoldDB" id="A0A7R8ZKC3"/>
<organism evidence="5">
    <name type="scientific">Cyprideis torosa</name>
    <dbReference type="NCBI Taxonomy" id="163714"/>
    <lineage>
        <taxon>Eukaryota</taxon>
        <taxon>Metazoa</taxon>
        <taxon>Ecdysozoa</taxon>
        <taxon>Arthropoda</taxon>
        <taxon>Crustacea</taxon>
        <taxon>Oligostraca</taxon>
        <taxon>Ostracoda</taxon>
        <taxon>Podocopa</taxon>
        <taxon>Podocopida</taxon>
        <taxon>Cytherocopina</taxon>
        <taxon>Cytheroidea</taxon>
        <taxon>Cytherideidae</taxon>
        <taxon>Cyprideis</taxon>
    </lineage>
</organism>
<dbReference type="CDD" id="cd03442">
    <property type="entry name" value="BFIT_BACH"/>
    <property type="match status" value="2"/>
</dbReference>
<keyword evidence="2" id="KW-0677">Repeat</keyword>
<sequence length="486" mass="55709">MKIMSSNVNRLLRYTLIPHSSSSYVGCQRCNLRQQSIRIPQFLPTVYGSRSLFTSPPSYHQKIGVIEENPLLQDVTGLCVSQMSEVNANIVDNVRRIFDFIESHDHDPSCMDRLTPASQAELPPRTMRDSYTVAQVPLSTDRGLRETHLNAFGGVRLGRILEVLDRFAVMVSYRHCVIPQQDSNDPPPMTIVTGMVDQISFGSEVLDGNLDLRFRGHVTNVSNSTMEVTIYIEQPSFARSDEWQVLTAANFVMVARSPTRKCAFPVNPLVLETEEERQISAFAVKRKENRKFEERFSLLRTPPSPEERLLIHNLFLETIDEAATSFHQRRQPENSVWMETQKLKNIVLCHPEYSNMYGKVFGGFLMRSIYELSFSLCWMFTGERPQLKEIDDVAFKRPVELGSLLLILAEVVYTEGNTVQIRSTAEVVNPSKGEEKLTNVFYMTFYVPTPVSRVIPLGYHEYMKYLDGRRRLIKMQRQDIFDSTPA</sequence>
<dbReference type="PROSITE" id="PS51770">
    <property type="entry name" value="HOTDOG_ACOT"/>
    <property type="match status" value="2"/>
</dbReference>
<evidence type="ECO:0000313" key="5">
    <source>
        <dbReference type="EMBL" id="CAD7227104.1"/>
    </source>
</evidence>
<keyword evidence="3" id="KW-0378">Hydrolase</keyword>
<dbReference type="GO" id="GO:0047617">
    <property type="term" value="F:fatty acyl-CoA hydrolase activity"/>
    <property type="evidence" value="ECO:0007669"/>
    <property type="project" value="TreeGrafter"/>
</dbReference>
<keyword evidence="4" id="KW-0809">Transit peptide</keyword>
<dbReference type="OrthoDB" id="331699at2759"/>
<name>A0A7R8ZKC3_9CRUS</name>
<dbReference type="InterPro" id="IPR029069">
    <property type="entry name" value="HotDog_dom_sf"/>
</dbReference>
<reference evidence="5" key="1">
    <citation type="submission" date="2020-11" db="EMBL/GenBank/DDBJ databases">
        <authorList>
            <person name="Tran Van P."/>
        </authorList>
    </citation>
    <scope>NUCLEOTIDE SEQUENCE</scope>
</reference>
<accession>A0A7R8ZKC3</accession>
<dbReference type="SUPFAM" id="SSF54637">
    <property type="entry name" value="Thioesterase/thiol ester dehydrase-isomerase"/>
    <property type="match status" value="2"/>
</dbReference>
<dbReference type="InterPro" id="IPR033120">
    <property type="entry name" value="HOTDOG_ACOT"/>
</dbReference>
<dbReference type="Gene3D" id="3.10.129.10">
    <property type="entry name" value="Hotdog Thioesterase"/>
    <property type="match status" value="2"/>
</dbReference>
<dbReference type="GO" id="GO:0006637">
    <property type="term" value="P:acyl-CoA metabolic process"/>
    <property type="evidence" value="ECO:0007669"/>
    <property type="project" value="TreeGrafter"/>
</dbReference>
<proteinExistence type="inferred from homology"/>
<dbReference type="GO" id="GO:0005739">
    <property type="term" value="C:mitochondrion"/>
    <property type="evidence" value="ECO:0007669"/>
    <property type="project" value="TreeGrafter"/>
</dbReference>
<dbReference type="EMBL" id="OB661035">
    <property type="protein sequence ID" value="CAD7227104.1"/>
    <property type="molecule type" value="Genomic_DNA"/>
</dbReference>
<evidence type="ECO:0000256" key="4">
    <source>
        <dbReference type="ARBA" id="ARBA00022946"/>
    </source>
</evidence>